<sequence length="117" mass="13692">MIIKIQGNRVCENVLHVWILVSDSAKGWTDIPFTIDTPKFETLQELKDYINGKKKLIKELIQGKLDEGIELKHYNVVVDRPEFITDDTILKEIEKEKKIKDKIREMAIKELEKEGKL</sequence>
<organism evidence="1">
    <name type="scientific">marine sediment metagenome</name>
    <dbReference type="NCBI Taxonomy" id="412755"/>
    <lineage>
        <taxon>unclassified sequences</taxon>
        <taxon>metagenomes</taxon>
        <taxon>ecological metagenomes</taxon>
    </lineage>
</organism>
<gene>
    <name evidence="1" type="ORF">S12H4_54885</name>
</gene>
<evidence type="ECO:0000313" key="1">
    <source>
        <dbReference type="EMBL" id="GAJ18062.1"/>
    </source>
</evidence>
<accession>X1VHS5</accession>
<comment type="caution">
    <text evidence="1">The sequence shown here is derived from an EMBL/GenBank/DDBJ whole genome shotgun (WGS) entry which is preliminary data.</text>
</comment>
<protein>
    <submittedName>
        <fullName evidence="1">Uncharacterized protein</fullName>
    </submittedName>
</protein>
<proteinExistence type="predicted"/>
<dbReference type="EMBL" id="BARW01035137">
    <property type="protein sequence ID" value="GAJ18062.1"/>
    <property type="molecule type" value="Genomic_DNA"/>
</dbReference>
<dbReference type="AlphaFoldDB" id="X1VHS5"/>
<name>X1VHS5_9ZZZZ</name>
<reference evidence="1" key="1">
    <citation type="journal article" date="2014" name="Front. Microbiol.">
        <title>High frequency of phylogenetically diverse reductive dehalogenase-homologous genes in deep subseafloor sedimentary metagenomes.</title>
        <authorList>
            <person name="Kawai M."/>
            <person name="Futagami T."/>
            <person name="Toyoda A."/>
            <person name="Takaki Y."/>
            <person name="Nishi S."/>
            <person name="Hori S."/>
            <person name="Arai W."/>
            <person name="Tsubouchi T."/>
            <person name="Morono Y."/>
            <person name="Uchiyama I."/>
            <person name="Ito T."/>
            <person name="Fujiyama A."/>
            <person name="Inagaki F."/>
            <person name="Takami H."/>
        </authorList>
    </citation>
    <scope>NUCLEOTIDE SEQUENCE</scope>
    <source>
        <strain evidence="1">Expedition CK06-06</strain>
    </source>
</reference>